<evidence type="ECO:0000256" key="3">
    <source>
        <dbReference type="PROSITE-ProRule" id="PRU00339"/>
    </source>
</evidence>
<feature type="transmembrane region" description="Helical" evidence="4">
    <location>
        <begin position="136"/>
        <end position="156"/>
    </location>
</feature>
<gene>
    <name evidence="5" type="ORF">Pla100_57610</name>
</gene>
<dbReference type="GO" id="GO:0030968">
    <property type="term" value="P:endoplasmic reticulum unfolded protein response"/>
    <property type="evidence" value="ECO:0007669"/>
    <property type="project" value="TreeGrafter"/>
</dbReference>
<protein>
    <submittedName>
        <fullName evidence="5">Tetratricopeptide repeat protein</fullName>
    </submittedName>
</protein>
<keyword evidence="1" id="KW-0677">Repeat</keyword>
<keyword evidence="4" id="KW-1133">Transmembrane helix</keyword>
<feature type="transmembrane region" description="Helical" evidence="4">
    <location>
        <begin position="376"/>
        <end position="394"/>
    </location>
</feature>
<dbReference type="InterPro" id="IPR052346">
    <property type="entry name" value="O-mannosyl-transferase_TMTC"/>
</dbReference>
<feature type="transmembrane region" description="Helical" evidence="4">
    <location>
        <begin position="207"/>
        <end position="224"/>
    </location>
</feature>
<feature type="transmembrane region" description="Helical" evidence="4">
    <location>
        <begin position="176"/>
        <end position="200"/>
    </location>
</feature>
<evidence type="ECO:0000313" key="6">
    <source>
        <dbReference type="Proteomes" id="UP000316213"/>
    </source>
</evidence>
<dbReference type="Gene3D" id="1.25.40.10">
    <property type="entry name" value="Tetratricopeptide repeat domain"/>
    <property type="match status" value="1"/>
</dbReference>
<feature type="transmembrane region" description="Helical" evidence="4">
    <location>
        <begin position="275"/>
        <end position="297"/>
    </location>
</feature>
<keyword evidence="6" id="KW-1185">Reference proteome</keyword>
<keyword evidence="4" id="KW-0472">Membrane</keyword>
<dbReference type="GO" id="GO:0000030">
    <property type="term" value="F:mannosyltransferase activity"/>
    <property type="evidence" value="ECO:0007669"/>
    <property type="project" value="TreeGrafter"/>
</dbReference>
<evidence type="ECO:0000256" key="4">
    <source>
        <dbReference type="SAM" id="Phobius"/>
    </source>
</evidence>
<name>A0A5C5ZLL3_9BACT</name>
<feature type="repeat" description="TPR" evidence="3">
    <location>
        <begin position="607"/>
        <end position="640"/>
    </location>
</feature>
<organism evidence="5 6">
    <name type="scientific">Neorhodopirellula pilleata</name>
    <dbReference type="NCBI Taxonomy" id="2714738"/>
    <lineage>
        <taxon>Bacteria</taxon>
        <taxon>Pseudomonadati</taxon>
        <taxon>Planctomycetota</taxon>
        <taxon>Planctomycetia</taxon>
        <taxon>Pirellulales</taxon>
        <taxon>Pirellulaceae</taxon>
        <taxon>Neorhodopirellula</taxon>
    </lineage>
</organism>
<evidence type="ECO:0000256" key="1">
    <source>
        <dbReference type="ARBA" id="ARBA00022737"/>
    </source>
</evidence>
<feature type="transmembrane region" description="Helical" evidence="4">
    <location>
        <begin position="230"/>
        <end position="254"/>
    </location>
</feature>
<dbReference type="InterPro" id="IPR011990">
    <property type="entry name" value="TPR-like_helical_dom_sf"/>
</dbReference>
<dbReference type="Proteomes" id="UP000316213">
    <property type="component" value="Unassembled WGS sequence"/>
</dbReference>
<dbReference type="GO" id="GO:0035269">
    <property type="term" value="P:protein O-linked glycosylation via mannose"/>
    <property type="evidence" value="ECO:0007669"/>
    <property type="project" value="TreeGrafter"/>
</dbReference>
<keyword evidence="4" id="KW-0812">Transmembrane</keyword>
<feature type="transmembrane region" description="Helical" evidence="4">
    <location>
        <begin position="406"/>
        <end position="424"/>
    </location>
</feature>
<dbReference type="PANTHER" id="PTHR44227:SF3">
    <property type="entry name" value="PROTEIN O-MANNOSYL-TRANSFERASE TMTC4"/>
    <property type="match status" value="1"/>
</dbReference>
<accession>A0A5C5ZLL3</accession>
<dbReference type="PANTHER" id="PTHR44227">
    <property type="match status" value="1"/>
</dbReference>
<reference evidence="5 6" key="1">
    <citation type="submission" date="2019-02" db="EMBL/GenBank/DDBJ databases">
        <title>Deep-cultivation of Planctomycetes and their phenomic and genomic characterization uncovers novel biology.</title>
        <authorList>
            <person name="Wiegand S."/>
            <person name="Jogler M."/>
            <person name="Boedeker C."/>
            <person name="Pinto D."/>
            <person name="Vollmers J."/>
            <person name="Rivas-Marin E."/>
            <person name="Kohn T."/>
            <person name="Peeters S.H."/>
            <person name="Heuer A."/>
            <person name="Rast P."/>
            <person name="Oberbeckmann S."/>
            <person name="Bunk B."/>
            <person name="Jeske O."/>
            <person name="Meyerdierks A."/>
            <person name="Storesund J.E."/>
            <person name="Kallscheuer N."/>
            <person name="Luecker S."/>
            <person name="Lage O.M."/>
            <person name="Pohl T."/>
            <person name="Merkel B.J."/>
            <person name="Hornburger P."/>
            <person name="Mueller R.-W."/>
            <person name="Bruemmer F."/>
            <person name="Labrenz M."/>
            <person name="Spormann A.M."/>
            <person name="Op Den Camp H."/>
            <person name="Overmann J."/>
            <person name="Amann R."/>
            <person name="Jetten M.S.M."/>
            <person name="Mascher T."/>
            <person name="Medema M.H."/>
            <person name="Devos D.P."/>
            <person name="Kaster A.-K."/>
            <person name="Ovreas L."/>
            <person name="Rohde M."/>
            <person name="Galperin M.Y."/>
            <person name="Jogler C."/>
        </authorList>
    </citation>
    <scope>NUCLEOTIDE SEQUENCE [LARGE SCALE GENOMIC DNA]</scope>
    <source>
        <strain evidence="5 6">Pla100</strain>
    </source>
</reference>
<feature type="transmembrane region" description="Helical" evidence="4">
    <location>
        <begin position="60"/>
        <end position="83"/>
    </location>
</feature>
<feature type="transmembrane region" description="Helical" evidence="4">
    <location>
        <begin position="351"/>
        <end position="371"/>
    </location>
</feature>
<keyword evidence="2 3" id="KW-0802">TPR repeat</keyword>
<dbReference type="AlphaFoldDB" id="A0A5C5ZLL3"/>
<feature type="transmembrane region" description="Helical" evidence="4">
    <location>
        <begin position="444"/>
        <end position="461"/>
    </location>
</feature>
<comment type="caution">
    <text evidence="5">The sequence shown here is derived from an EMBL/GenBank/DDBJ whole genome shotgun (WGS) entry which is preliminary data.</text>
</comment>
<evidence type="ECO:0000313" key="5">
    <source>
        <dbReference type="EMBL" id="TWT88030.1"/>
    </source>
</evidence>
<sequence length="656" mass="72404">MRFRLLIPSRFPFVLSSLPLSPERQDSATSSLGVALPHQSTAPVATATQERALSKTIGTAFAVVLSFLVLFLYSPSFVGPYVYDDIGHLRGNSTLDAFPPSLSWTRAETRPVVMATFALERALFGESPSVHRIGNVLIHILTAILLFVLVQSVARFSLSVDDEERSETNPSTNRDATALACLVALLWAVHPLNTQAVAYIIQRCESLMGLCFIVFLLMLVWHQQSEQRRWLIVAGIFFVIGLWSKTVMVTALAVGPLFDRAFLAADWRMVWKRRGWLYGVPLAASVVAVVTLLPGLLRGDANVGFGGDAPPALPHIAAQADIVFRYLGMSLFPIGLNIDHGLTVPQPWVQFLPQIMSALAVVISGFVAGYFGYWKLAFFLLAPLFILAPTSSFIPTADLLVEHRMYLPLACIVTGSVFGARLLARRLRHSGLPMTNRIHRPVRWVAISSLPIVMLFSWGTWSRAHDYQSGSRLWYRSLIENPANPRAAQNLVNTATEEISSEALMQLYVDALASAQQRALPTSIILGRIGEELVKANRAVEATQVLQRSIAGDPTQEDFANRFYPPSTREEYASHHINHALALMQLGRIDEAAADLEVAFRIHDQSPLARAIAGDLMQKAGNPESAIVHFQRALQLRPQWPEVQSQLNDLLSAEAP</sequence>
<evidence type="ECO:0000256" key="2">
    <source>
        <dbReference type="ARBA" id="ARBA00022803"/>
    </source>
</evidence>
<dbReference type="SUPFAM" id="SSF48452">
    <property type="entry name" value="TPR-like"/>
    <property type="match status" value="1"/>
</dbReference>
<dbReference type="EMBL" id="SJPM01000022">
    <property type="protein sequence ID" value="TWT88030.1"/>
    <property type="molecule type" value="Genomic_DNA"/>
</dbReference>
<dbReference type="InterPro" id="IPR019734">
    <property type="entry name" value="TPR_rpt"/>
</dbReference>
<dbReference type="PROSITE" id="PS50005">
    <property type="entry name" value="TPR"/>
    <property type="match status" value="1"/>
</dbReference>
<proteinExistence type="predicted"/>